<dbReference type="STRING" id="68775.A0A5C3LPU2"/>
<organism evidence="5 6">
    <name type="scientific">Crucibulum laeve</name>
    <dbReference type="NCBI Taxonomy" id="68775"/>
    <lineage>
        <taxon>Eukaryota</taxon>
        <taxon>Fungi</taxon>
        <taxon>Dikarya</taxon>
        <taxon>Basidiomycota</taxon>
        <taxon>Agaricomycotina</taxon>
        <taxon>Agaricomycetes</taxon>
        <taxon>Agaricomycetidae</taxon>
        <taxon>Agaricales</taxon>
        <taxon>Agaricineae</taxon>
        <taxon>Nidulariaceae</taxon>
        <taxon>Crucibulum</taxon>
    </lineage>
</organism>
<evidence type="ECO:0000313" key="5">
    <source>
        <dbReference type="EMBL" id="TFK34303.1"/>
    </source>
</evidence>
<sequence>MIFLPASFVATVFGMNIGEIAPGTLGSISRYIEIAVPLTITTVWLLEETWLASSPY</sequence>
<comment type="subcellular location">
    <subcellularLocation>
        <location evidence="1">Membrane</location>
        <topology evidence="1">Multi-pass membrane protein</topology>
    </subcellularLocation>
</comment>
<dbReference type="AlphaFoldDB" id="A0A5C3LPU2"/>
<dbReference type="SUPFAM" id="SSF144083">
    <property type="entry name" value="Magnesium transport protein CorA, transmembrane region"/>
    <property type="match status" value="1"/>
</dbReference>
<proteinExistence type="predicted"/>
<evidence type="ECO:0000256" key="2">
    <source>
        <dbReference type="ARBA" id="ARBA00022692"/>
    </source>
</evidence>
<evidence type="ECO:0000256" key="4">
    <source>
        <dbReference type="ARBA" id="ARBA00023136"/>
    </source>
</evidence>
<keyword evidence="2" id="KW-0812">Transmembrane</keyword>
<dbReference type="Gene3D" id="1.20.58.340">
    <property type="entry name" value="Magnesium transport protein CorA, transmembrane region"/>
    <property type="match status" value="1"/>
</dbReference>
<dbReference type="OrthoDB" id="3231000at2759"/>
<dbReference type="GO" id="GO:0016020">
    <property type="term" value="C:membrane"/>
    <property type="evidence" value="ECO:0007669"/>
    <property type="project" value="UniProtKB-SubCell"/>
</dbReference>
<gene>
    <name evidence="5" type="ORF">BDQ12DRAFT_726966</name>
</gene>
<dbReference type="EMBL" id="ML213633">
    <property type="protein sequence ID" value="TFK34303.1"/>
    <property type="molecule type" value="Genomic_DNA"/>
</dbReference>
<evidence type="ECO:0000256" key="3">
    <source>
        <dbReference type="ARBA" id="ARBA00022989"/>
    </source>
</evidence>
<dbReference type="Proteomes" id="UP000308652">
    <property type="component" value="Unassembled WGS sequence"/>
</dbReference>
<keyword evidence="3" id="KW-1133">Transmembrane helix</keyword>
<accession>A0A5C3LPU2</accession>
<reference evidence="5 6" key="1">
    <citation type="journal article" date="2019" name="Nat. Ecol. Evol.">
        <title>Megaphylogeny resolves global patterns of mushroom evolution.</title>
        <authorList>
            <person name="Varga T."/>
            <person name="Krizsan K."/>
            <person name="Foldi C."/>
            <person name="Dima B."/>
            <person name="Sanchez-Garcia M."/>
            <person name="Sanchez-Ramirez S."/>
            <person name="Szollosi G.J."/>
            <person name="Szarkandi J.G."/>
            <person name="Papp V."/>
            <person name="Albert L."/>
            <person name="Andreopoulos W."/>
            <person name="Angelini C."/>
            <person name="Antonin V."/>
            <person name="Barry K.W."/>
            <person name="Bougher N.L."/>
            <person name="Buchanan P."/>
            <person name="Buyck B."/>
            <person name="Bense V."/>
            <person name="Catcheside P."/>
            <person name="Chovatia M."/>
            <person name="Cooper J."/>
            <person name="Damon W."/>
            <person name="Desjardin D."/>
            <person name="Finy P."/>
            <person name="Geml J."/>
            <person name="Haridas S."/>
            <person name="Hughes K."/>
            <person name="Justo A."/>
            <person name="Karasinski D."/>
            <person name="Kautmanova I."/>
            <person name="Kiss B."/>
            <person name="Kocsube S."/>
            <person name="Kotiranta H."/>
            <person name="LaButti K.M."/>
            <person name="Lechner B.E."/>
            <person name="Liimatainen K."/>
            <person name="Lipzen A."/>
            <person name="Lukacs Z."/>
            <person name="Mihaltcheva S."/>
            <person name="Morgado L.N."/>
            <person name="Niskanen T."/>
            <person name="Noordeloos M.E."/>
            <person name="Ohm R.A."/>
            <person name="Ortiz-Santana B."/>
            <person name="Ovrebo C."/>
            <person name="Racz N."/>
            <person name="Riley R."/>
            <person name="Savchenko A."/>
            <person name="Shiryaev A."/>
            <person name="Soop K."/>
            <person name="Spirin V."/>
            <person name="Szebenyi C."/>
            <person name="Tomsovsky M."/>
            <person name="Tulloss R.E."/>
            <person name="Uehling J."/>
            <person name="Grigoriev I.V."/>
            <person name="Vagvolgyi C."/>
            <person name="Papp T."/>
            <person name="Martin F.M."/>
            <person name="Miettinen O."/>
            <person name="Hibbett D.S."/>
            <person name="Nagy L.G."/>
        </authorList>
    </citation>
    <scope>NUCLEOTIDE SEQUENCE [LARGE SCALE GENOMIC DNA]</scope>
    <source>
        <strain evidence="5 6">CBS 166.37</strain>
    </source>
</reference>
<name>A0A5C3LPU2_9AGAR</name>
<keyword evidence="6" id="KW-1185">Reference proteome</keyword>
<protein>
    <submittedName>
        <fullName evidence="5">Uncharacterized protein</fullName>
    </submittedName>
</protein>
<dbReference type="InterPro" id="IPR045863">
    <property type="entry name" value="CorA_TM1_TM2"/>
</dbReference>
<evidence type="ECO:0000313" key="6">
    <source>
        <dbReference type="Proteomes" id="UP000308652"/>
    </source>
</evidence>
<evidence type="ECO:0000256" key="1">
    <source>
        <dbReference type="ARBA" id="ARBA00004141"/>
    </source>
</evidence>
<keyword evidence="4" id="KW-0472">Membrane</keyword>